<dbReference type="EMBL" id="BJCC01000028">
    <property type="protein sequence ID" value="GCF95225.1"/>
    <property type="molecule type" value="Genomic_DNA"/>
</dbReference>
<dbReference type="GO" id="GO:0043565">
    <property type="term" value="F:sequence-specific DNA binding"/>
    <property type="evidence" value="ECO:0007669"/>
    <property type="project" value="InterPro"/>
</dbReference>
<organism evidence="5 6">
    <name type="scientific">Enterococcus florum</name>
    <dbReference type="NCBI Taxonomy" id="2480627"/>
    <lineage>
        <taxon>Bacteria</taxon>
        <taxon>Bacillati</taxon>
        <taxon>Bacillota</taxon>
        <taxon>Bacilli</taxon>
        <taxon>Lactobacillales</taxon>
        <taxon>Enterococcaceae</taxon>
        <taxon>Enterococcus</taxon>
    </lineage>
</organism>
<keyword evidence="2" id="KW-0238">DNA-binding</keyword>
<dbReference type="InterPro" id="IPR018771">
    <property type="entry name" value="PocR_dom"/>
</dbReference>
<dbReference type="InterPro" id="IPR020449">
    <property type="entry name" value="Tscrpt_reg_AraC-type_HTH"/>
</dbReference>
<evidence type="ECO:0000256" key="1">
    <source>
        <dbReference type="ARBA" id="ARBA00023015"/>
    </source>
</evidence>
<accession>A0A4P5PAT1</accession>
<dbReference type="InterPro" id="IPR018060">
    <property type="entry name" value="HTH_AraC"/>
</dbReference>
<dbReference type="PANTHER" id="PTHR43280:SF10">
    <property type="entry name" value="REGULATORY PROTEIN POCR"/>
    <property type="match status" value="1"/>
</dbReference>
<evidence type="ECO:0000256" key="2">
    <source>
        <dbReference type="ARBA" id="ARBA00023125"/>
    </source>
</evidence>
<keyword evidence="6" id="KW-1185">Reference proteome</keyword>
<dbReference type="InterPro" id="IPR009057">
    <property type="entry name" value="Homeodomain-like_sf"/>
</dbReference>
<proteinExistence type="predicted"/>
<dbReference type="OrthoDB" id="9788446at2"/>
<keyword evidence="3" id="KW-0804">Transcription</keyword>
<dbReference type="Pfam" id="PF10114">
    <property type="entry name" value="PocR"/>
    <property type="match status" value="1"/>
</dbReference>
<evidence type="ECO:0000313" key="5">
    <source>
        <dbReference type="EMBL" id="GCF95225.1"/>
    </source>
</evidence>
<protein>
    <submittedName>
        <fullName evidence="5">Transcriptional regulator</fullName>
    </submittedName>
</protein>
<dbReference type="Gene3D" id="1.10.10.60">
    <property type="entry name" value="Homeodomain-like"/>
    <property type="match status" value="2"/>
</dbReference>
<feature type="domain" description="HTH araC/xylS-type" evidence="4">
    <location>
        <begin position="201"/>
        <end position="299"/>
    </location>
</feature>
<dbReference type="Proteomes" id="UP000290567">
    <property type="component" value="Unassembled WGS sequence"/>
</dbReference>
<sequence length="305" mass="35233">MDRLTPESSTNETVILNNIMEDFACATDLGAVIVDIRGRESSSLFNFSPFCRAMRMYPEFHKLCQKCDMYGGLEASKTGRPCIYRCHAGLTDVSFPVIVNDQLHGFLLMGQTEVDPVYGDEFPMIQEIQSNWQAYHDLRQARKSITTLSPQRMRSAARLLEKICNHHSDESHPRDRIVFKVTPKQLDSPNPAQQTNKDEIYKATQYIQKNITKPLTLEEVANHVYLSQYYFSKLFKKELGINFITYLNQQRIERAKALLKESRLSIETISHNVGFSQASYFCKTFKQFTNTTPAKYRKELLQTSR</sequence>
<keyword evidence="1" id="KW-0805">Transcription regulation</keyword>
<dbReference type="PROSITE" id="PS01124">
    <property type="entry name" value="HTH_ARAC_FAMILY_2"/>
    <property type="match status" value="1"/>
</dbReference>
<dbReference type="PRINTS" id="PR00032">
    <property type="entry name" value="HTHARAC"/>
</dbReference>
<dbReference type="RefSeq" id="WP_146623621.1">
    <property type="nucleotide sequence ID" value="NZ_BJCC01000028.1"/>
</dbReference>
<dbReference type="AlphaFoldDB" id="A0A4P5PAT1"/>
<dbReference type="Pfam" id="PF12833">
    <property type="entry name" value="HTH_18"/>
    <property type="match status" value="1"/>
</dbReference>
<dbReference type="PROSITE" id="PS00041">
    <property type="entry name" value="HTH_ARAC_FAMILY_1"/>
    <property type="match status" value="1"/>
</dbReference>
<gene>
    <name evidence="5" type="ORF">NRIC_31160</name>
</gene>
<evidence type="ECO:0000256" key="3">
    <source>
        <dbReference type="ARBA" id="ARBA00023163"/>
    </source>
</evidence>
<dbReference type="PANTHER" id="PTHR43280">
    <property type="entry name" value="ARAC-FAMILY TRANSCRIPTIONAL REGULATOR"/>
    <property type="match status" value="1"/>
</dbReference>
<dbReference type="GO" id="GO:0003700">
    <property type="term" value="F:DNA-binding transcription factor activity"/>
    <property type="evidence" value="ECO:0007669"/>
    <property type="project" value="InterPro"/>
</dbReference>
<evidence type="ECO:0000259" key="4">
    <source>
        <dbReference type="PROSITE" id="PS01124"/>
    </source>
</evidence>
<reference evidence="6" key="1">
    <citation type="submission" date="2019-02" db="EMBL/GenBank/DDBJ databases">
        <title>Draft genome sequence of Enterococcus sp. Gos25-1.</title>
        <authorList>
            <person name="Tanaka N."/>
            <person name="Shiwa Y."/>
            <person name="Fujita N."/>
        </authorList>
    </citation>
    <scope>NUCLEOTIDE SEQUENCE [LARGE SCALE GENOMIC DNA]</scope>
    <source>
        <strain evidence="6">Gos25-1</strain>
    </source>
</reference>
<dbReference type="SUPFAM" id="SSF46689">
    <property type="entry name" value="Homeodomain-like"/>
    <property type="match status" value="2"/>
</dbReference>
<evidence type="ECO:0000313" key="6">
    <source>
        <dbReference type="Proteomes" id="UP000290567"/>
    </source>
</evidence>
<comment type="caution">
    <text evidence="5">The sequence shown here is derived from an EMBL/GenBank/DDBJ whole genome shotgun (WGS) entry which is preliminary data.</text>
</comment>
<dbReference type="InterPro" id="IPR018062">
    <property type="entry name" value="HTH_AraC-typ_CS"/>
</dbReference>
<name>A0A4P5PAT1_9ENTE</name>
<dbReference type="SMART" id="SM00342">
    <property type="entry name" value="HTH_ARAC"/>
    <property type="match status" value="1"/>
</dbReference>